<comment type="caution">
    <text evidence="2">The sequence shown here is derived from an EMBL/GenBank/DDBJ whole genome shotgun (WGS) entry which is preliminary data.</text>
</comment>
<evidence type="ECO:0000313" key="2">
    <source>
        <dbReference type="EMBL" id="MDT0551998.1"/>
    </source>
</evidence>
<accession>A0ABU2Y4L0</accession>
<dbReference type="PANTHER" id="PTHR30383">
    <property type="entry name" value="THIOESTERASE 1/PROTEASE 1/LYSOPHOSPHOLIPASE L1"/>
    <property type="match status" value="1"/>
</dbReference>
<feature type="domain" description="SGNH hydrolase-type esterase" evidence="1">
    <location>
        <begin position="61"/>
        <end position="225"/>
    </location>
</feature>
<dbReference type="Pfam" id="PF13472">
    <property type="entry name" value="Lipase_GDSL_2"/>
    <property type="match status" value="1"/>
</dbReference>
<keyword evidence="3" id="KW-1185">Reference proteome</keyword>
<evidence type="ECO:0000313" key="3">
    <source>
        <dbReference type="Proteomes" id="UP001252186"/>
    </source>
</evidence>
<reference evidence="2 3" key="1">
    <citation type="submission" date="2023-09" db="EMBL/GenBank/DDBJ databases">
        <authorList>
            <person name="Rey-Velasco X."/>
        </authorList>
    </citation>
    <scope>NUCLEOTIDE SEQUENCE [LARGE SCALE GENOMIC DNA]</scope>
    <source>
        <strain evidence="2 3">P050</strain>
    </source>
</reference>
<proteinExistence type="predicted"/>
<dbReference type="CDD" id="cd01822">
    <property type="entry name" value="Lysophospholipase_L1_like"/>
    <property type="match status" value="1"/>
</dbReference>
<dbReference type="InterPro" id="IPR051532">
    <property type="entry name" value="Ester_Hydrolysis_Enzymes"/>
</dbReference>
<dbReference type="Proteomes" id="UP001252186">
    <property type="component" value="Unassembled WGS sequence"/>
</dbReference>
<gene>
    <name evidence="2" type="ORF">RM519_01950</name>
</gene>
<name>A0ABU2Y4L0_9FLAO</name>
<dbReference type="InterPro" id="IPR036514">
    <property type="entry name" value="SGNH_hydro_sf"/>
</dbReference>
<organism evidence="2 3">
    <name type="scientific">Urechidicola vernalis</name>
    <dbReference type="NCBI Taxonomy" id="3075600"/>
    <lineage>
        <taxon>Bacteria</taxon>
        <taxon>Pseudomonadati</taxon>
        <taxon>Bacteroidota</taxon>
        <taxon>Flavobacteriia</taxon>
        <taxon>Flavobacteriales</taxon>
        <taxon>Flavobacteriaceae</taxon>
        <taxon>Urechidicola</taxon>
    </lineage>
</organism>
<protein>
    <submittedName>
        <fullName evidence="2">Arylesterase</fullName>
    </submittedName>
</protein>
<sequence>MNSILKYPKFPIMLMCRYFLILVLLISCGGESSKKTEPTNSETTENKTSVETVETNKNILFFGDSLTAGFGLDDANDAFPAIIQSKIDSLGLSYKVINSGVSGETSSGGLGRIEWVLNQKVDVFVLELGANDGLRGIQLKQTRENLQTIINKVRKTYPKASIILAGMQLPPNLGQEYTEEFRTMFNELAETNKVDLIPFLLKDVGGIAELNLGDGIHPNIEGQKIVANNVWEILETVLVR</sequence>
<dbReference type="EMBL" id="JAVRHV010000001">
    <property type="protein sequence ID" value="MDT0551998.1"/>
    <property type="molecule type" value="Genomic_DNA"/>
</dbReference>
<dbReference type="RefSeq" id="WP_311591820.1">
    <property type="nucleotide sequence ID" value="NZ_JAVRHV010000001.1"/>
</dbReference>
<dbReference type="SUPFAM" id="SSF52266">
    <property type="entry name" value="SGNH hydrolase"/>
    <property type="match status" value="1"/>
</dbReference>
<dbReference type="PROSITE" id="PS01098">
    <property type="entry name" value="LIPASE_GDSL_SER"/>
    <property type="match status" value="1"/>
</dbReference>
<evidence type="ECO:0000259" key="1">
    <source>
        <dbReference type="Pfam" id="PF13472"/>
    </source>
</evidence>
<dbReference type="InterPro" id="IPR008265">
    <property type="entry name" value="Lipase_GDSL_AS"/>
</dbReference>
<dbReference type="Gene3D" id="3.40.50.1110">
    <property type="entry name" value="SGNH hydrolase"/>
    <property type="match status" value="1"/>
</dbReference>
<dbReference type="PROSITE" id="PS51257">
    <property type="entry name" value="PROKAR_LIPOPROTEIN"/>
    <property type="match status" value="1"/>
</dbReference>
<dbReference type="InterPro" id="IPR013830">
    <property type="entry name" value="SGNH_hydro"/>
</dbReference>
<dbReference type="PANTHER" id="PTHR30383:SF5">
    <property type="entry name" value="SGNH HYDROLASE-TYPE ESTERASE DOMAIN-CONTAINING PROTEIN"/>
    <property type="match status" value="1"/>
</dbReference>